<evidence type="ECO:0000256" key="2">
    <source>
        <dbReference type="SAM" id="SignalP"/>
    </source>
</evidence>
<accession>A0AAP0HNQ7</accession>
<evidence type="ECO:0000256" key="1">
    <source>
        <dbReference type="SAM" id="MobiDB-lite"/>
    </source>
</evidence>
<feature type="compositionally biased region" description="Basic and acidic residues" evidence="1">
    <location>
        <begin position="56"/>
        <end position="70"/>
    </location>
</feature>
<evidence type="ECO:0000313" key="4">
    <source>
        <dbReference type="Proteomes" id="UP001417504"/>
    </source>
</evidence>
<proteinExistence type="predicted"/>
<dbReference type="PANTHER" id="PTHR37184">
    <property type="entry name" value="CLAVATA3/ESR (CLE)-RELATED PROTEIN 27"/>
    <property type="match status" value="1"/>
</dbReference>
<dbReference type="Proteomes" id="UP001417504">
    <property type="component" value="Unassembled WGS sequence"/>
</dbReference>
<organism evidence="3 4">
    <name type="scientific">Stephania japonica</name>
    <dbReference type="NCBI Taxonomy" id="461633"/>
    <lineage>
        <taxon>Eukaryota</taxon>
        <taxon>Viridiplantae</taxon>
        <taxon>Streptophyta</taxon>
        <taxon>Embryophyta</taxon>
        <taxon>Tracheophyta</taxon>
        <taxon>Spermatophyta</taxon>
        <taxon>Magnoliopsida</taxon>
        <taxon>Ranunculales</taxon>
        <taxon>Menispermaceae</taxon>
        <taxon>Menispermoideae</taxon>
        <taxon>Cissampelideae</taxon>
        <taxon>Stephania</taxon>
    </lineage>
</organism>
<dbReference type="PANTHER" id="PTHR37184:SF2">
    <property type="entry name" value="CLAVATA3_ESR (CLE)-RELATED PROTEIN 43"/>
    <property type="match status" value="1"/>
</dbReference>
<name>A0AAP0HNQ7_9MAGN</name>
<dbReference type="AlphaFoldDB" id="A0AAP0HNQ7"/>
<reference evidence="3 4" key="1">
    <citation type="submission" date="2024-01" db="EMBL/GenBank/DDBJ databases">
        <title>Genome assemblies of Stephania.</title>
        <authorList>
            <person name="Yang L."/>
        </authorList>
    </citation>
    <scope>NUCLEOTIDE SEQUENCE [LARGE SCALE GENOMIC DNA]</scope>
    <source>
        <strain evidence="3">QJT</strain>
        <tissue evidence="3">Leaf</tissue>
    </source>
</reference>
<feature type="chain" id="PRO_5042882383" evidence="2">
    <location>
        <begin position="26"/>
        <end position="82"/>
    </location>
</feature>
<dbReference type="EMBL" id="JBBNAE010000010">
    <property type="protein sequence ID" value="KAK9091272.1"/>
    <property type="molecule type" value="Genomic_DNA"/>
</dbReference>
<sequence>MAPSPHRLILVLMLITIWVLSSVDAIRVARKPDPIRVNNSNNDNRESSLLNGSSDFMKKSKTGFEYESKRRVPSCPDPLHNK</sequence>
<feature type="region of interest" description="Disordered" evidence="1">
    <location>
        <begin position="34"/>
        <end position="82"/>
    </location>
</feature>
<feature type="signal peptide" evidence="2">
    <location>
        <begin position="1"/>
        <end position="25"/>
    </location>
</feature>
<protein>
    <submittedName>
        <fullName evidence="3">Uncharacterized protein</fullName>
    </submittedName>
</protein>
<dbReference type="InterPro" id="IPR040274">
    <property type="entry name" value="CLE27/CLE43"/>
</dbReference>
<comment type="caution">
    <text evidence="3">The sequence shown here is derived from an EMBL/GenBank/DDBJ whole genome shotgun (WGS) entry which is preliminary data.</text>
</comment>
<evidence type="ECO:0000313" key="3">
    <source>
        <dbReference type="EMBL" id="KAK9091272.1"/>
    </source>
</evidence>
<gene>
    <name evidence="3" type="ORF">Sjap_024449</name>
</gene>
<keyword evidence="2" id="KW-0732">Signal</keyword>
<feature type="compositionally biased region" description="Polar residues" evidence="1">
    <location>
        <begin position="37"/>
        <end position="54"/>
    </location>
</feature>
<keyword evidence="4" id="KW-1185">Reference proteome</keyword>